<feature type="transmembrane region" description="Helical" evidence="5">
    <location>
        <begin position="159"/>
        <end position="178"/>
    </location>
</feature>
<comment type="caution">
    <text evidence="7">The sequence shown here is derived from an EMBL/GenBank/DDBJ whole genome shotgun (WGS) entry which is preliminary data.</text>
</comment>
<evidence type="ECO:0000313" key="8">
    <source>
        <dbReference type="Proteomes" id="UP000237752"/>
    </source>
</evidence>
<reference evidence="7 8" key="1">
    <citation type="submission" date="2018-03" db="EMBL/GenBank/DDBJ databases">
        <title>Genomic Encyclopedia of Archaeal and Bacterial Type Strains, Phase II (KMG-II): from individual species to whole genera.</title>
        <authorList>
            <person name="Goeker M."/>
        </authorList>
    </citation>
    <scope>NUCLEOTIDE SEQUENCE [LARGE SCALE GENOMIC DNA]</scope>
    <source>
        <strain evidence="7 8">DSM 100065</strain>
    </source>
</reference>
<evidence type="ECO:0000256" key="4">
    <source>
        <dbReference type="ARBA" id="ARBA00023136"/>
    </source>
</evidence>
<keyword evidence="4 5" id="KW-0472">Membrane</keyword>
<feature type="transmembrane region" description="Helical" evidence="5">
    <location>
        <begin position="199"/>
        <end position="219"/>
    </location>
</feature>
<accession>A0A2T1A6L9</accession>
<feature type="transmembrane region" description="Helical" evidence="5">
    <location>
        <begin position="92"/>
        <end position="112"/>
    </location>
</feature>
<dbReference type="Proteomes" id="UP000237752">
    <property type="component" value="Unassembled WGS sequence"/>
</dbReference>
<evidence type="ECO:0000256" key="2">
    <source>
        <dbReference type="ARBA" id="ARBA00022692"/>
    </source>
</evidence>
<dbReference type="GO" id="GO:0022857">
    <property type="term" value="F:transmembrane transporter activity"/>
    <property type="evidence" value="ECO:0007669"/>
    <property type="project" value="InterPro"/>
</dbReference>
<comment type="subcellular location">
    <subcellularLocation>
        <location evidence="1">Cell membrane</location>
        <topology evidence="1">Multi-pass membrane protein</topology>
    </subcellularLocation>
</comment>
<dbReference type="InterPro" id="IPR011701">
    <property type="entry name" value="MFS"/>
</dbReference>
<feature type="transmembrane region" description="Helical" evidence="5">
    <location>
        <begin position="271"/>
        <end position="303"/>
    </location>
</feature>
<dbReference type="Gene3D" id="1.20.1250.20">
    <property type="entry name" value="MFS general substrate transporter like domains"/>
    <property type="match status" value="2"/>
</dbReference>
<name>A0A2T1A6L9_9ACTN</name>
<evidence type="ECO:0000256" key="5">
    <source>
        <dbReference type="SAM" id="Phobius"/>
    </source>
</evidence>
<organism evidence="7 8">
    <name type="scientific">Antricoccus suffuscus</name>
    <dbReference type="NCBI Taxonomy" id="1629062"/>
    <lineage>
        <taxon>Bacteria</taxon>
        <taxon>Bacillati</taxon>
        <taxon>Actinomycetota</taxon>
        <taxon>Actinomycetes</taxon>
        <taxon>Geodermatophilales</taxon>
        <taxon>Antricoccaceae</taxon>
        <taxon>Antricoccus</taxon>
    </lineage>
</organism>
<dbReference type="PROSITE" id="PS50850">
    <property type="entry name" value="MFS"/>
    <property type="match status" value="1"/>
</dbReference>
<dbReference type="GO" id="GO:0005886">
    <property type="term" value="C:plasma membrane"/>
    <property type="evidence" value="ECO:0007669"/>
    <property type="project" value="UniProtKB-SubCell"/>
</dbReference>
<dbReference type="EMBL" id="PVUE01000001">
    <property type="protein sequence ID" value="PRZ44240.1"/>
    <property type="molecule type" value="Genomic_DNA"/>
</dbReference>
<feature type="transmembrane region" description="Helical" evidence="5">
    <location>
        <begin position="35"/>
        <end position="55"/>
    </location>
</feature>
<evidence type="ECO:0000259" key="6">
    <source>
        <dbReference type="PROSITE" id="PS50850"/>
    </source>
</evidence>
<keyword evidence="3 5" id="KW-1133">Transmembrane helix</keyword>
<keyword evidence="8" id="KW-1185">Reference proteome</keyword>
<dbReference type="InterPro" id="IPR036259">
    <property type="entry name" value="MFS_trans_sf"/>
</dbReference>
<evidence type="ECO:0000313" key="7">
    <source>
        <dbReference type="EMBL" id="PRZ44240.1"/>
    </source>
</evidence>
<feature type="transmembrane region" description="Helical" evidence="5">
    <location>
        <begin position="67"/>
        <end position="86"/>
    </location>
</feature>
<feature type="domain" description="Major facilitator superfamily (MFS) profile" evidence="6">
    <location>
        <begin position="1"/>
        <end position="380"/>
    </location>
</feature>
<feature type="transmembrane region" description="Helical" evidence="5">
    <location>
        <begin position="133"/>
        <end position="153"/>
    </location>
</feature>
<dbReference type="InterPro" id="IPR052952">
    <property type="entry name" value="MFS-Transporter"/>
</dbReference>
<proteinExistence type="predicted"/>
<sequence length="383" mass="39179">MVLAIGVLAQLSACSFVYGVPFLVPTLRDTLDLTLAHAGIYVAAPTTGLLLTLILWGAAADRYGERVVIASGLALASVAVGALGFGSLDGTALLLLLGVGGAMAACVFAASGRMIMGWFPRTERGLAMGIRQTAQPLGVAVAGLALPALAISHGVFRSLLLPAALCLLSALLVAAFAPDPPRPPRSDTVGTPSPYRKPVLWRVHATSAMLVVPQFLIGAFATDYLVHEEGWGIKAAGAFVAGIQIVGAVGRIASGWWSDRVESRLRPMRQLAIGVTIILLVFALGDAIAPWLAVAMLVVGGIASVADNGLAFTAVAEIAGSAWSGRALGIQNTGQNIVGSATPIALGALIGSSGYAVGFAVAAVVPFAAIFMVPVRDESTPQW</sequence>
<dbReference type="SUPFAM" id="SSF103473">
    <property type="entry name" value="MFS general substrate transporter"/>
    <property type="match status" value="1"/>
</dbReference>
<protein>
    <submittedName>
        <fullName evidence="7">Sugar phosphate permease</fullName>
    </submittedName>
</protein>
<gene>
    <name evidence="7" type="ORF">CLV47_101365</name>
</gene>
<dbReference type="InterPro" id="IPR020846">
    <property type="entry name" value="MFS_dom"/>
</dbReference>
<evidence type="ECO:0000256" key="3">
    <source>
        <dbReference type="ARBA" id="ARBA00022989"/>
    </source>
</evidence>
<feature type="transmembrane region" description="Helical" evidence="5">
    <location>
        <begin position="355"/>
        <end position="375"/>
    </location>
</feature>
<evidence type="ECO:0000256" key="1">
    <source>
        <dbReference type="ARBA" id="ARBA00004651"/>
    </source>
</evidence>
<feature type="transmembrane region" description="Helical" evidence="5">
    <location>
        <begin position="231"/>
        <end position="250"/>
    </location>
</feature>
<dbReference type="AlphaFoldDB" id="A0A2T1A6L9"/>
<keyword evidence="2 5" id="KW-0812">Transmembrane</keyword>
<dbReference type="PANTHER" id="PTHR23527:SF1">
    <property type="entry name" value="BLL3282 PROTEIN"/>
    <property type="match status" value="1"/>
</dbReference>
<dbReference type="Pfam" id="PF07690">
    <property type="entry name" value="MFS_1"/>
    <property type="match status" value="1"/>
</dbReference>
<dbReference type="PANTHER" id="PTHR23527">
    <property type="entry name" value="BLL3282 PROTEIN"/>
    <property type="match status" value="1"/>
</dbReference>